<feature type="region of interest" description="Disordered" evidence="1">
    <location>
        <begin position="84"/>
        <end position="103"/>
    </location>
</feature>
<name>A0AAE2C225_9LAMI</name>
<evidence type="ECO:0000313" key="3">
    <source>
        <dbReference type="Proteomes" id="UP001289374"/>
    </source>
</evidence>
<gene>
    <name evidence="2" type="ORF">Sango_0622600</name>
</gene>
<proteinExistence type="predicted"/>
<evidence type="ECO:0000313" key="2">
    <source>
        <dbReference type="EMBL" id="KAK4406161.1"/>
    </source>
</evidence>
<dbReference type="PANTHER" id="PTHR34958">
    <property type="entry name" value="CONDITIONAL LOSS-OF-GROWTH 1"/>
    <property type="match status" value="1"/>
</dbReference>
<reference evidence="2" key="2">
    <citation type="journal article" date="2024" name="Plant">
        <title>Genomic evolution and insights into agronomic trait innovations of Sesamum species.</title>
        <authorList>
            <person name="Miao H."/>
            <person name="Wang L."/>
            <person name="Qu L."/>
            <person name="Liu H."/>
            <person name="Sun Y."/>
            <person name="Le M."/>
            <person name="Wang Q."/>
            <person name="Wei S."/>
            <person name="Zheng Y."/>
            <person name="Lin W."/>
            <person name="Duan Y."/>
            <person name="Cao H."/>
            <person name="Xiong S."/>
            <person name="Wang X."/>
            <person name="Wei L."/>
            <person name="Li C."/>
            <person name="Ma Q."/>
            <person name="Ju M."/>
            <person name="Zhao R."/>
            <person name="Li G."/>
            <person name="Mu C."/>
            <person name="Tian Q."/>
            <person name="Mei H."/>
            <person name="Zhang T."/>
            <person name="Gao T."/>
            <person name="Zhang H."/>
        </authorList>
    </citation>
    <scope>NUCLEOTIDE SEQUENCE</scope>
    <source>
        <strain evidence="2">K16</strain>
    </source>
</reference>
<comment type="caution">
    <text evidence="2">The sequence shown here is derived from an EMBL/GenBank/DDBJ whole genome shotgun (WGS) entry which is preliminary data.</text>
</comment>
<accession>A0AAE2C225</accession>
<evidence type="ECO:0000256" key="1">
    <source>
        <dbReference type="SAM" id="MobiDB-lite"/>
    </source>
</evidence>
<dbReference type="AlphaFoldDB" id="A0AAE2C225"/>
<keyword evidence="3" id="KW-1185">Reference proteome</keyword>
<dbReference type="EMBL" id="JACGWL010000003">
    <property type="protein sequence ID" value="KAK4406161.1"/>
    <property type="molecule type" value="Genomic_DNA"/>
</dbReference>
<organism evidence="2 3">
    <name type="scientific">Sesamum angolense</name>
    <dbReference type="NCBI Taxonomy" id="2727404"/>
    <lineage>
        <taxon>Eukaryota</taxon>
        <taxon>Viridiplantae</taxon>
        <taxon>Streptophyta</taxon>
        <taxon>Embryophyta</taxon>
        <taxon>Tracheophyta</taxon>
        <taxon>Spermatophyta</taxon>
        <taxon>Magnoliopsida</taxon>
        <taxon>eudicotyledons</taxon>
        <taxon>Gunneridae</taxon>
        <taxon>Pentapetalae</taxon>
        <taxon>asterids</taxon>
        <taxon>lamiids</taxon>
        <taxon>Lamiales</taxon>
        <taxon>Pedaliaceae</taxon>
        <taxon>Sesamum</taxon>
    </lineage>
</organism>
<dbReference type="Proteomes" id="UP001289374">
    <property type="component" value="Unassembled WGS sequence"/>
</dbReference>
<protein>
    <submittedName>
        <fullName evidence="2">Uncharacterized protein</fullName>
    </submittedName>
</protein>
<dbReference type="PANTHER" id="PTHR34958:SF1">
    <property type="entry name" value="ARMADILLO-LIKE HELICAL DOMAIN-CONTAINING PROTEIN"/>
    <property type="match status" value="1"/>
</dbReference>
<reference evidence="2" key="1">
    <citation type="submission" date="2020-06" db="EMBL/GenBank/DDBJ databases">
        <authorList>
            <person name="Li T."/>
            <person name="Hu X."/>
            <person name="Zhang T."/>
            <person name="Song X."/>
            <person name="Zhang H."/>
            <person name="Dai N."/>
            <person name="Sheng W."/>
            <person name="Hou X."/>
            <person name="Wei L."/>
        </authorList>
    </citation>
    <scope>NUCLEOTIDE SEQUENCE</scope>
    <source>
        <strain evidence="2">K16</strain>
        <tissue evidence="2">Leaf</tissue>
    </source>
</reference>
<sequence length="231" mass="25267">MVTFLKSTTWESSTIQKCKSFACIKFCIWGTCEILKLCSLFSGSIYPKRSFQPAAFAGAAPASRQVLPSLSSLLSKSFNSQLSPANGKESLESKDTSTASVSDSPIAEEVDELGNLEFIALDVFRWRCDHILNIQDMRAHNFLEVGAAALLVGDMEAKMKGETWKVFGSADMPYLDQLLQPSLLTTVTNSASAFAHLRAITALKRSKPGANQICPSMIYFTMEVKFTIGVI</sequence>
<feature type="non-terminal residue" evidence="2">
    <location>
        <position position="1"/>
    </location>
</feature>